<gene>
    <name evidence="3" type="ORF">A5481_24005</name>
</gene>
<dbReference type="Proteomes" id="UP000078316">
    <property type="component" value="Unassembled WGS sequence"/>
</dbReference>
<dbReference type="InterPro" id="IPR000917">
    <property type="entry name" value="Sulfatase_N"/>
</dbReference>
<comment type="caution">
    <text evidence="3">The sequence shown here is derived from an EMBL/GenBank/DDBJ whole genome shotgun (WGS) entry which is preliminary data.</text>
</comment>
<dbReference type="Gene3D" id="3.40.720.10">
    <property type="entry name" value="Alkaline Phosphatase, subunit A"/>
    <property type="match status" value="1"/>
</dbReference>
<organism evidence="3 4">
    <name type="scientific">Methylobacterium platani</name>
    <dbReference type="NCBI Taxonomy" id="427683"/>
    <lineage>
        <taxon>Bacteria</taxon>
        <taxon>Pseudomonadati</taxon>
        <taxon>Pseudomonadota</taxon>
        <taxon>Alphaproteobacteria</taxon>
        <taxon>Hyphomicrobiales</taxon>
        <taxon>Methylobacteriaceae</taxon>
        <taxon>Methylobacterium</taxon>
    </lineage>
</organism>
<evidence type="ECO:0000313" key="4">
    <source>
        <dbReference type="Proteomes" id="UP000078316"/>
    </source>
</evidence>
<dbReference type="InterPro" id="IPR017850">
    <property type="entry name" value="Alkaline_phosphatase_core_sf"/>
</dbReference>
<dbReference type="STRING" id="427683.A5481_24005"/>
<dbReference type="AlphaFoldDB" id="A0A179S5A1"/>
<feature type="transmembrane region" description="Helical" evidence="1">
    <location>
        <begin position="124"/>
        <end position="144"/>
    </location>
</feature>
<protein>
    <recommendedName>
        <fullName evidence="2">Sulfatase N-terminal domain-containing protein</fullName>
    </recommendedName>
</protein>
<dbReference type="SUPFAM" id="SSF53649">
    <property type="entry name" value="Alkaline phosphatase-like"/>
    <property type="match status" value="1"/>
</dbReference>
<dbReference type="OrthoDB" id="5363296at2"/>
<dbReference type="Pfam" id="PF00884">
    <property type="entry name" value="Sulfatase"/>
    <property type="match status" value="1"/>
</dbReference>
<accession>A0A179S5A1</accession>
<evidence type="ECO:0000256" key="1">
    <source>
        <dbReference type="SAM" id="Phobius"/>
    </source>
</evidence>
<keyword evidence="1" id="KW-0812">Transmembrane</keyword>
<evidence type="ECO:0000259" key="2">
    <source>
        <dbReference type="Pfam" id="PF00884"/>
    </source>
</evidence>
<keyword evidence="1" id="KW-0472">Membrane</keyword>
<feature type="transmembrane region" description="Helical" evidence="1">
    <location>
        <begin position="156"/>
        <end position="177"/>
    </location>
</feature>
<feature type="transmembrane region" description="Helical" evidence="1">
    <location>
        <begin position="61"/>
        <end position="87"/>
    </location>
</feature>
<sequence>MTQRHVRTFAAASSRLLASGPAALLPDRASLLLLLGGLVLPNALALVAGTVAGVPPRTSAIALYAALALLGGRVPGGVLAGLGLLLVGLDLLLTVGRLFFLDLGALLPLIRLDLLPALLATPAYAVAAAAVASSTALYLAVLLRGGPGMRRGSRRLFAAAVAAMLAGDVLVNGSAAYDFGAMASVGRPFESGGLRSGFDALPDQPRPPRRILLVMVESLGVLRDPGQRAILTEAFEDPALRRLYAVATGTSPFYGATAWGEMRELCGTYRSYERAFAEEDPTCLPERFAARGYRTVAVHGFHSGFYHRALWYPEAGFQTRLFARALAPRVAHRCGGPFPGPCDTDLAQVVRDELTAADDPTFVYWLTLNSHVPVPRGEATPRQRCGQAGSAFADPEVCAMVEIWQDLFAAVARLALAQPGTEILLVGDHAPPLWRRAARDAFEPGRVSWIRLSPIPVATLP</sequence>
<feature type="domain" description="Sulfatase N-terminal" evidence="2">
    <location>
        <begin position="211"/>
        <end position="377"/>
    </location>
</feature>
<feature type="transmembrane region" description="Helical" evidence="1">
    <location>
        <begin position="99"/>
        <end position="118"/>
    </location>
</feature>
<evidence type="ECO:0000313" key="3">
    <source>
        <dbReference type="EMBL" id="OAS20163.1"/>
    </source>
</evidence>
<reference evidence="3 4" key="1">
    <citation type="submission" date="2016-04" db="EMBL/GenBank/DDBJ databases">
        <authorList>
            <person name="Evans L.H."/>
            <person name="Alamgir A."/>
            <person name="Owens N."/>
            <person name="Weber N.D."/>
            <person name="Virtaneva K."/>
            <person name="Barbian K."/>
            <person name="Babar A."/>
            <person name="Rosenke K."/>
        </authorList>
    </citation>
    <scope>NUCLEOTIDE SEQUENCE [LARGE SCALE GENOMIC DNA]</scope>
    <source>
        <strain evidence="3 4">PMB02</strain>
    </source>
</reference>
<name>A0A179S5A1_9HYPH</name>
<keyword evidence="1" id="KW-1133">Transmembrane helix</keyword>
<dbReference type="EMBL" id="LWHQ01000047">
    <property type="protein sequence ID" value="OAS20163.1"/>
    <property type="molecule type" value="Genomic_DNA"/>
</dbReference>
<proteinExistence type="predicted"/>
<dbReference type="RefSeq" id="WP_048431690.1">
    <property type="nucleotide sequence ID" value="NZ_LWHQ01000047.1"/>
</dbReference>